<feature type="transmembrane region" description="Helical" evidence="1">
    <location>
        <begin position="74"/>
        <end position="94"/>
    </location>
</feature>
<evidence type="ECO:0000256" key="1">
    <source>
        <dbReference type="SAM" id="Phobius"/>
    </source>
</evidence>
<dbReference type="AlphaFoldDB" id="A0A179CZM8"/>
<gene>
    <name evidence="2" type="ORF">F480_02095</name>
</gene>
<comment type="caution">
    <text evidence="2">The sequence shown here is derived from an EMBL/GenBank/DDBJ whole genome shotgun (WGS) entry which is preliminary data.</text>
</comment>
<evidence type="ECO:0000313" key="2">
    <source>
        <dbReference type="EMBL" id="OAQ15353.1"/>
    </source>
</evidence>
<feature type="transmembrane region" description="Helical" evidence="1">
    <location>
        <begin position="12"/>
        <end position="31"/>
    </location>
</feature>
<dbReference type="Pfam" id="PF09600">
    <property type="entry name" value="Cyd_oper_YbgE"/>
    <property type="match status" value="1"/>
</dbReference>
<dbReference type="Proteomes" id="UP000078358">
    <property type="component" value="Unassembled WGS sequence"/>
</dbReference>
<accession>A0A179CZM8</accession>
<proteinExistence type="predicted"/>
<dbReference type="InterPro" id="IPR011846">
    <property type="entry name" value="Cyd_oper_YbgE"/>
</dbReference>
<name>A0A179CZM8_BIBTR</name>
<keyword evidence="1" id="KW-0472">Membrane</keyword>
<protein>
    <submittedName>
        <fullName evidence="2">Cyd operon protein YbgE</fullName>
    </submittedName>
</protein>
<feature type="transmembrane region" description="Helical" evidence="1">
    <location>
        <begin position="43"/>
        <end position="62"/>
    </location>
</feature>
<dbReference type="RefSeq" id="WP_064318064.1">
    <property type="nucleotide sequence ID" value="NZ_JACI01000001.1"/>
</dbReference>
<dbReference type="NCBIfam" id="TIGR02112">
    <property type="entry name" value="cyd_oper_ybgE"/>
    <property type="match status" value="1"/>
</dbReference>
<dbReference type="PATRIC" id="fig|1261658.3.peg.422"/>
<sequence>MIHSLYNMTRKGWLKALSFILASAMFVMILLKSSLFAHYFGEVSPLLVIIVFYAMAILWIHGSGFEIKTTLWRVIFLPVVGYFILIPCLSYLIWL</sequence>
<organism evidence="2 3">
    <name type="scientific">Bibersteinia trehalosi Y31</name>
    <dbReference type="NCBI Taxonomy" id="1261658"/>
    <lineage>
        <taxon>Bacteria</taxon>
        <taxon>Pseudomonadati</taxon>
        <taxon>Pseudomonadota</taxon>
        <taxon>Gammaproteobacteria</taxon>
        <taxon>Pasteurellales</taxon>
        <taxon>Pasteurellaceae</taxon>
        <taxon>Bibersteinia</taxon>
    </lineage>
</organism>
<reference evidence="2 3" key="1">
    <citation type="submission" date="2014-01" db="EMBL/GenBank/DDBJ databases">
        <authorList>
            <person name="Zuccon D."/>
        </authorList>
    </citation>
    <scope>NUCLEOTIDE SEQUENCE [LARGE SCALE GENOMIC DNA]</scope>
    <source>
        <strain evidence="2 3">Y31</strain>
    </source>
</reference>
<dbReference type="EMBL" id="JACI01000001">
    <property type="protein sequence ID" value="OAQ15353.1"/>
    <property type="molecule type" value="Genomic_DNA"/>
</dbReference>
<evidence type="ECO:0000313" key="3">
    <source>
        <dbReference type="Proteomes" id="UP000078358"/>
    </source>
</evidence>
<keyword evidence="1" id="KW-0812">Transmembrane</keyword>
<keyword evidence="1" id="KW-1133">Transmembrane helix</keyword>